<dbReference type="Gene3D" id="3.40.50.300">
    <property type="entry name" value="P-loop containing nucleotide triphosphate hydrolases"/>
    <property type="match status" value="1"/>
</dbReference>
<feature type="region of interest" description="Disordered" evidence="7">
    <location>
        <begin position="598"/>
        <end position="631"/>
    </location>
</feature>
<dbReference type="GO" id="GO:0000785">
    <property type="term" value="C:chromatin"/>
    <property type="evidence" value="ECO:0007669"/>
    <property type="project" value="TreeGrafter"/>
</dbReference>
<evidence type="ECO:0000313" key="11">
    <source>
        <dbReference type="Proteomes" id="UP001163798"/>
    </source>
</evidence>
<name>A0AA38NLF7_9AGAR</name>
<feature type="region of interest" description="Disordered" evidence="7">
    <location>
        <begin position="1392"/>
        <end position="1413"/>
    </location>
</feature>
<keyword evidence="2" id="KW-0677">Repeat</keyword>
<dbReference type="GO" id="GO:0003677">
    <property type="term" value="F:DNA binding"/>
    <property type="evidence" value="ECO:0007669"/>
    <property type="project" value="TreeGrafter"/>
</dbReference>
<dbReference type="Proteomes" id="UP001163798">
    <property type="component" value="Unassembled WGS sequence"/>
</dbReference>
<dbReference type="PANTHER" id="PTHR45623:SF17">
    <property type="entry name" value="CHROMODOMAIN-HELICASE-DNA-BINDING PROTEIN 3-RELATED"/>
    <property type="match status" value="1"/>
</dbReference>
<dbReference type="PANTHER" id="PTHR45623">
    <property type="entry name" value="CHROMODOMAIN-HELICASE-DNA-BINDING PROTEIN 3-RELATED-RELATED"/>
    <property type="match status" value="1"/>
</dbReference>
<keyword evidence="4" id="KW-0378">Hydrolase</keyword>
<dbReference type="InterPro" id="IPR016197">
    <property type="entry name" value="Chromo-like_dom_sf"/>
</dbReference>
<dbReference type="SMART" id="SM00490">
    <property type="entry name" value="HELICc"/>
    <property type="match status" value="1"/>
</dbReference>
<feature type="compositionally biased region" description="Low complexity" evidence="7">
    <location>
        <begin position="147"/>
        <end position="156"/>
    </location>
</feature>
<feature type="region of interest" description="Disordered" evidence="7">
    <location>
        <begin position="1564"/>
        <end position="1743"/>
    </location>
</feature>
<dbReference type="Gene3D" id="3.40.50.10810">
    <property type="entry name" value="Tandem AAA-ATPase domain"/>
    <property type="match status" value="1"/>
</dbReference>
<feature type="compositionally biased region" description="Acidic residues" evidence="7">
    <location>
        <begin position="682"/>
        <end position="691"/>
    </location>
</feature>
<dbReference type="Pfam" id="PF00271">
    <property type="entry name" value="Helicase_C"/>
    <property type="match status" value="1"/>
</dbReference>
<dbReference type="PROSITE" id="PS51194">
    <property type="entry name" value="HELICASE_CTER"/>
    <property type="match status" value="1"/>
</dbReference>
<feature type="region of interest" description="Disordered" evidence="7">
    <location>
        <begin position="146"/>
        <end position="171"/>
    </location>
</feature>
<feature type="region of interest" description="Disordered" evidence="7">
    <location>
        <begin position="663"/>
        <end position="691"/>
    </location>
</feature>
<feature type="compositionally biased region" description="Basic and acidic residues" evidence="7">
    <location>
        <begin position="1429"/>
        <end position="1449"/>
    </location>
</feature>
<feature type="compositionally biased region" description="Basic and acidic residues" evidence="7">
    <location>
        <begin position="670"/>
        <end position="681"/>
    </location>
</feature>
<evidence type="ECO:0000256" key="3">
    <source>
        <dbReference type="ARBA" id="ARBA00022741"/>
    </source>
</evidence>
<dbReference type="CDD" id="cd18793">
    <property type="entry name" value="SF2_C_SNF"/>
    <property type="match status" value="1"/>
</dbReference>
<comment type="caution">
    <text evidence="10">The sequence shown here is derived from an EMBL/GenBank/DDBJ whole genome shotgun (WGS) entry which is preliminary data.</text>
</comment>
<dbReference type="InterPro" id="IPR000330">
    <property type="entry name" value="SNF2_N"/>
</dbReference>
<dbReference type="SMART" id="SM00487">
    <property type="entry name" value="DEXDc"/>
    <property type="match status" value="1"/>
</dbReference>
<feature type="compositionally biased region" description="Acidic residues" evidence="7">
    <location>
        <begin position="161"/>
        <end position="171"/>
    </location>
</feature>
<evidence type="ECO:0000259" key="8">
    <source>
        <dbReference type="PROSITE" id="PS51192"/>
    </source>
</evidence>
<feature type="compositionally biased region" description="Low complexity" evidence="7">
    <location>
        <begin position="1684"/>
        <end position="1705"/>
    </location>
</feature>
<evidence type="ECO:0000313" key="10">
    <source>
        <dbReference type="EMBL" id="KAJ3784593.1"/>
    </source>
</evidence>
<sequence length="1811" mass="204472">MTEAELTEADPLISAENQNYPSIPGQSVIHPAAAQNVPWVSLSRLSEVEKSLYKSLFPELDEAIKVDEVVGEVDDDIKGPLYYGRFEQGIIMGFPQQAFAQRYPELVAVYDEKKKNAALKPFDPTSNEVHPKWRFKLTIKTRKRRASVSASSAHGSHYSDESEELESEDVVSDDTYGGEERLIRRGTRRTIRTSKLPFSPKKTRSRIVYPVSDSDSDYTLLSRRRSQRAKPTRIPLEDVSEGDSDDFIDHRSRAWHSKGKGRVAGRAYQGTIPAFGLFRSIVEFDEDPDPDTRELRAHWFMCGKCHKHPGHISLEKERKKAKRGQRRKRTSDDDLEEEEDEVERIRSLGGWVRCLKCPVSVHWSCVSRADREEMIKAAREHDRLKWLEENKGEEISMEKDGPRKRLGLDTNQMTDFICSYCTKSGPCMGCLETIPAQSKLSGGQSDETVGDTDMNNTASSIVVSSSAPTSGDAQLLFRCFTCKRPAHYQHLEDDITAEDDLTHVAAHYQSNWLCRDCSSYLWGVDKILAWRPYPANATQPGQPLNIKEPLPREYLVKWQEKGYRRTEWVPHMWLVSTHFSKLKNFTTNGTKIELLELPTSKPSSEDSGSLFDVQDEPPVAHSKPENDSSLLAPLVDAENRIPSGWKTVDRVLDVQLRFVPRAQTKSKKERKGERQKLLEIHSEEEDSEPEEAREAFQAAFDRGEEPEGFVESVDSFEARTGTEFDPQEHIDLVIWAFFKWVDLGYEEATWDTPPKITDTAYVAFQQALKHFSEARKVQVEKYSKEKLKTFLHRPKDQFRKTMALKSADELDLGQKPDLRLMPFQVEGFNWLCDNWWNQQSCILADEMGLGKTVQITSFIGYIMKSFHAMPALIVVPNSTITNWVREFERWAPNLRVVPFYGESKARDVVKKYELSHSKVAKGMTGAKFHVLVTTYEAVINPKDFGSVFKSQPRWEILVVDEGQRLKNDSSLLFRKLNELNTGHRVIMTGTPLNNNMRELFNLMNFLDSVEWNDLDALERDYADLNEDLIKNLHSRLRRYFLRRIKSEVLDLPPKNEVIVPVSMSSLQKEVYRSILSHNLELLQGLLQPTGPNLNSRKVTIKNMLMQLRKCLQHPYLYDEGIEPRGLGPQETHEKLIDASAKLRLLKDLLPKLKARGHRVLIFSQFVLALNVIEDFLVGEGHKFLRLDGNTKGTDRQKGMDEFNRPNSDVFIYLLTTRAGGVGINLYTADTVIIFDPDFNPHQDLQAIARAHRFGQKKTCLVFKLMVKESAEERIMQIGKKKLVLDHLIVQKMDDDEPAGENVQSILTYGAQQLFDETTGNSRDIVYSDVDIDNLIAKTEKEGDKEFAPKEGAAFSFAKIWTAEKNGLEEIADEGQFEVDSWTQTLQKINEERARNQAQEEEEHGKGGRRNARRKATAITNYAFNVDVPTENRRKDSDAGSAYDSDRISDVSDSPEDDSDVIVEEELEVVKSTKGKSKGTLMDPLPSMNTGTNACGLCGQIHGPGNCPMTDASQNLVEYRLMLITHTEDESYEERCAAVNSIDKVLKRRGHAKMIYGQPLYPVKSPRPVLAKKPTPSSSTKSNLLPPARPVSVQTKTPAAIRPTSLSSIGPVRTNSPAVMKSTFLPPSNPVQTKTPTATKPAPLPSPRPMQTNASIVPEPHFPPPSELVQIQIHPGPSFTSNNARSSTSKSRLETSSQITSNVSSSAGTSTVHHNDVRISSGTVKRPLSPSSSESEPKRFKQQSISPDTCAVCLGRPLHTLNVCPVVTGDLSTLFSTANRLSINPATASVAELLRKHAIKRQNRETMNRRDA</sequence>
<comment type="subcellular location">
    <subcellularLocation>
        <location evidence="1">Nucleus</location>
    </subcellularLocation>
</comment>
<dbReference type="GO" id="GO:0003682">
    <property type="term" value="F:chromatin binding"/>
    <property type="evidence" value="ECO:0007669"/>
    <property type="project" value="TreeGrafter"/>
</dbReference>
<dbReference type="GO" id="GO:0042393">
    <property type="term" value="F:histone binding"/>
    <property type="evidence" value="ECO:0007669"/>
    <property type="project" value="TreeGrafter"/>
</dbReference>
<evidence type="ECO:0000256" key="1">
    <source>
        <dbReference type="ARBA" id="ARBA00004123"/>
    </source>
</evidence>
<evidence type="ECO:0000256" key="6">
    <source>
        <dbReference type="ARBA" id="ARBA00023242"/>
    </source>
</evidence>
<dbReference type="InterPro" id="IPR027417">
    <property type="entry name" value="P-loop_NTPase"/>
</dbReference>
<organism evidence="10 11">
    <name type="scientific">Lentinula aff. detonsa</name>
    <dbReference type="NCBI Taxonomy" id="2804958"/>
    <lineage>
        <taxon>Eukaryota</taxon>
        <taxon>Fungi</taxon>
        <taxon>Dikarya</taxon>
        <taxon>Basidiomycota</taxon>
        <taxon>Agaricomycotina</taxon>
        <taxon>Agaricomycetes</taxon>
        <taxon>Agaricomycetidae</taxon>
        <taxon>Agaricales</taxon>
        <taxon>Marasmiineae</taxon>
        <taxon>Omphalotaceae</taxon>
        <taxon>Lentinula</taxon>
    </lineage>
</organism>
<feature type="region of interest" description="Disordered" evidence="7">
    <location>
        <begin position="224"/>
        <end position="245"/>
    </location>
</feature>
<feature type="domain" description="Helicase C-terminal" evidence="9">
    <location>
        <begin position="1144"/>
        <end position="1296"/>
    </location>
</feature>
<dbReference type="InterPro" id="IPR000953">
    <property type="entry name" value="Chromo/chromo_shadow_dom"/>
</dbReference>
<dbReference type="PROSITE" id="PS51192">
    <property type="entry name" value="HELICASE_ATP_BIND_1"/>
    <property type="match status" value="1"/>
</dbReference>
<dbReference type="GO" id="GO:0140658">
    <property type="term" value="F:ATP-dependent chromatin remodeler activity"/>
    <property type="evidence" value="ECO:0007669"/>
    <property type="project" value="TreeGrafter"/>
</dbReference>
<feature type="region of interest" description="Disordered" evidence="7">
    <location>
        <begin position="313"/>
        <end position="339"/>
    </location>
</feature>
<dbReference type="Pfam" id="PF00176">
    <property type="entry name" value="SNF2-rel_dom"/>
    <property type="match status" value="1"/>
</dbReference>
<accession>A0AA38NLF7</accession>
<keyword evidence="6" id="KW-0539">Nucleus</keyword>
<evidence type="ECO:0000259" key="9">
    <source>
        <dbReference type="PROSITE" id="PS51194"/>
    </source>
</evidence>
<keyword evidence="3" id="KW-0547">Nucleotide-binding</keyword>
<dbReference type="EMBL" id="MU793371">
    <property type="protein sequence ID" value="KAJ3784593.1"/>
    <property type="molecule type" value="Genomic_DNA"/>
</dbReference>
<feature type="domain" description="Helicase ATP-binding" evidence="8">
    <location>
        <begin position="832"/>
        <end position="1009"/>
    </location>
</feature>
<evidence type="ECO:0000256" key="7">
    <source>
        <dbReference type="SAM" id="MobiDB-lite"/>
    </source>
</evidence>
<evidence type="ECO:0000256" key="5">
    <source>
        <dbReference type="ARBA" id="ARBA00022840"/>
    </source>
</evidence>
<evidence type="ECO:0000256" key="4">
    <source>
        <dbReference type="ARBA" id="ARBA00022801"/>
    </source>
</evidence>
<feature type="compositionally biased region" description="Low complexity" evidence="7">
    <location>
        <begin position="1571"/>
        <end position="1585"/>
    </location>
</feature>
<dbReference type="InterPro" id="IPR001650">
    <property type="entry name" value="Helicase_C-like"/>
</dbReference>
<dbReference type="GO" id="GO:0005634">
    <property type="term" value="C:nucleus"/>
    <property type="evidence" value="ECO:0007669"/>
    <property type="project" value="UniProtKB-SubCell"/>
</dbReference>
<dbReference type="SUPFAM" id="SSF54160">
    <property type="entry name" value="Chromo domain-like"/>
    <property type="match status" value="1"/>
</dbReference>
<keyword evidence="11" id="KW-1185">Reference proteome</keyword>
<dbReference type="SUPFAM" id="SSF52540">
    <property type="entry name" value="P-loop containing nucleoside triphosphate hydrolases"/>
    <property type="match status" value="2"/>
</dbReference>
<feature type="compositionally biased region" description="Polar residues" evidence="7">
    <location>
        <begin position="1706"/>
        <end position="1722"/>
    </location>
</feature>
<dbReference type="InterPro" id="IPR038718">
    <property type="entry name" value="SNF2-like_sf"/>
</dbReference>
<dbReference type="GO" id="GO:0005524">
    <property type="term" value="F:ATP binding"/>
    <property type="evidence" value="ECO:0007669"/>
    <property type="project" value="UniProtKB-KW"/>
</dbReference>
<protein>
    <submittedName>
        <fullName evidence="10">SHREC complex subunit Mit1</fullName>
    </submittedName>
</protein>
<feature type="region of interest" description="Disordered" evidence="7">
    <location>
        <begin position="1428"/>
        <end position="1459"/>
    </location>
</feature>
<dbReference type="SMART" id="SM00298">
    <property type="entry name" value="CHROMO"/>
    <property type="match status" value="1"/>
</dbReference>
<dbReference type="GO" id="GO:0016887">
    <property type="term" value="F:ATP hydrolysis activity"/>
    <property type="evidence" value="ECO:0007669"/>
    <property type="project" value="TreeGrafter"/>
</dbReference>
<proteinExistence type="predicted"/>
<gene>
    <name evidence="10" type="ORF">GGU10DRAFT_314752</name>
</gene>
<dbReference type="InterPro" id="IPR049730">
    <property type="entry name" value="SNF2/RAD54-like_C"/>
</dbReference>
<dbReference type="InterPro" id="IPR014001">
    <property type="entry name" value="Helicase_ATP-bd"/>
</dbReference>
<evidence type="ECO:0000256" key="2">
    <source>
        <dbReference type="ARBA" id="ARBA00022737"/>
    </source>
</evidence>
<feature type="compositionally biased region" description="Polar residues" evidence="7">
    <location>
        <begin position="1603"/>
        <end position="1616"/>
    </location>
</feature>
<feature type="compositionally biased region" description="Basic residues" evidence="7">
    <location>
        <begin position="319"/>
        <end position="329"/>
    </location>
</feature>
<reference evidence="10" key="1">
    <citation type="submission" date="2022-08" db="EMBL/GenBank/DDBJ databases">
        <authorList>
            <consortium name="DOE Joint Genome Institute"/>
            <person name="Min B."/>
            <person name="Riley R."/>
            <person name="Sierra-Patev S."/>
            <person name="Naranjo-Ortiz M."/>
            <person name="Looney B."/>
            <person name="Konkel Z."/>
            <person name="Slot J.C."/>
            <person name="Sakamoto Y."/>
            <person name="Steenwyk J.L."/>
            <person name="Rokas A."/>
            <person name="Carro J."/>
            <person name="Camarero S."/>
            <person name="Ferreira P."/>
            <person name="Molpeceres G."/>
            <person name="Ruiz-Duenas F.J."/>
            <person name="Serrano A."/>
            <person name="Henrissat B."/>
            <person name="Drula E."/>
            <person name="Hughes K.W."/>
            <person name="Mata J.L."/>
            <person name="Ishikawa N.K."/>
            <person name="Vargas-Isla R."/>
            <person name="Ushijima S."/>
            <person name="Smith C.A."/>
            <person name="Ahrendt S."/>
            <person name="Andreopoulos W."/>
            <person name="He G."/>
            <person name="Labutti K."/>
            <person name="Lipzen A."/>
            <person name="Ng V."/>
            <person name="Sandor L."/>
            <person name="Barry K."/>
            <person name="Martinez A.T."/>
            <person name="Xiao Y."/>
            <person name="Gibbons J.G."/>
            <person name="Terashima K."/>
            <person name="Hibbett D.S."/>
            <person name="Grigoriev I.V."/>
        </authorList>
    </citation>
    <scope>NUCLEOTIDE SEQUENCE</scope>
    <source>
        <strain evidence="10">TFB10291</strain>
    </source>
</reference>
<keyword evidence="5" id="KW-0067">ATP-binding</keyword>